<protein>
    <recommendedName>
        <fullName evidence="2">Beta-glucanase</fullName>
    </recommendedName>
    <alternativeName>
        <fullName evidence="7">1,3-1,4-beta-D-glucan 4-glucanohydrolase</fullName>
    </alternativeName>
    <alternativeName>
        <fullName evidence="6">Endo-beta-1,3-1,4 glucanase</fullName>
    </alternativeName>
    <alternativeName>
        <fullName evidence="5">Lichenase</fullName>
    </alternativeName>
</protein>
<accession>A0A099KE72</accession>
<dbReference type="InterPro" id="IPR002654">
    <property type="entry name" value="Glyco_trans_25"/>
</dbReference>
<dbReference type="InterPro" id="IPR008263">
    <property type="entry name" value="GH16_AS"/>
</dbReference>
<evidence type="ECO:0000313" key="11">
    <source>
        <dbReference type="Proteomes" id="UP000029843"/>
    </source>
</evidence>
<name>A0A099KE72_COLPS</name>
<sequence length="729" mass="83929">MNHNNKRTKFVQIWWKLRNNFLRALTKKRCAAFSAGKVKEGLRSIEKIYVINLDRQQGRLTHIKKELSRVTERQKKPLTTLLHRITAVDALSETNNQITAEVKSEYTLQEQLFVDPCQALPQQLNLDMKIKMSKQEVAVACSHIKVWKRIANGDEEYSLVLEDDVSLHPNFAALMEKSWSELSQKSSPDNNFDILFLSFQEVDMGAEKVKFTPSTFKLFRGIWYMSGYVLSKQGANKLLSMLPIVGPVDLWINHKFNILNAIMNNKSIIPQRSDEVSSNFYSILPILSKIGVLNDGAPSYFKSAELNKPIFATGIEGSELTSLAMSLSMLGYRCCSDIYELPDEERISLLNVTKERIFDAYVNVACLENEWKQLAKLYPNAQMIVFQSNFSQKGLNELKTAWGTRLLLLDEQNCYQWKDICEFLNVVPPVSPYPKIEGIPKRKVEVSDSSVGHYRWLDGDESPWVIDRKNKQFEYIQSRQLTTNKPINDSQLDNTRFWYYRDDTFPGNECLFSPANLQINSRTKANFVARKENMEVRQYSSSAITSHESFLYGKFEAELKPPKVSGLVTGVFLHRDSPRQEIDIEFVGNKPTKMLTNVYYNPGVNGARFDYGYRGTPFEIELGFDATKEFHRYSIEWSENEIKWFVDDNLVHKRSNWGPTPIPHLPMQFHVNLWPTRSRELAGKIDNSKLPAVMELIGISIKARKCINKKTIAIDKQGLKENDLELENV</sequence>
<dbReference type="Gene3D" id="2.60.120.200">
    <property type="match status" value="1"/>
</dbReference>
<dbReference type="GO" id="GO:0005975">
    <property type="term" value="P:carbohydrate metabolic process"/>
    <property type="evidence" value="ECO:0007669"/>
    <property type="project" value="InterPro"/>
</dbReference>
<dbReference type="AlphaFoldDB" id="A0A099KE72"/>
<dbReference type="Pfam" id="PF00722">
    <property type="entry name" value="Glyco_hydro_16"/>
    <property type="match status" value="1"/>
</dbReference>
<dbReference type="InterPro" id="IPR044791">
    <property type="entry name" value="Beta-glucanase/XTH"/>
</dbReference>
<dbReference type="InterPro" id="IPR008264">
    <property type="entry name" value="Beta_glucanase"/>
</dbReference>
<dbReference type="PANTHER" id="PTHR31062">
    <property type="entry name" value="XYLOGLUCAN ENDOTRANSGLUCOSYLASE/HYDROLASE PROTEIN 8-RELATED"/>
    <property type="match status" value="1"/>
</dbReference>
<evidence type="ECO:0000256" key="7">
    <source>
        <dbReference type="ARBA" id="ARBA00031665"/>
    </source>
</evidence>
<feature type="active site" description="Nucleophile" evidence="8">
    <location>
        <position position="581"/>
    </location>
</feature>
<keyword evidence="3 10" id="KW-0378">Hydrolase</keyword>
<evidence type="ECO:0000256" key="2">
    <source>
        <dbReference type="ARBA" id="ARBA00014569"/>
    </source>
</evidence>
<dbReference type="CDD" id="cd06532">
    <property type="entry name" value="Glyco_transf_25"/>
    <property type="match status" value="1"/>
</dbReference>
<dbReference type="InterPro" id="IPR013320">
    <property type="entry name" value="ConA-like_dom_sf"/>
</dbReference>
<evidence type="ECO:0000256" key="4">
    <source>
        <dbReference type="ARBA" id="ARBA00023295"/>
    </source>
</evidence>
<feature type="domain" description="GH16" evidence="9">
    <location>
        <begin position="426"/>
        <end position="696"/>
    </location>
</feature>
<dbReference type="PRINTS" id="PR00737">
    <property type="entry name" value="GLHYDRLASE16"/>
</dbReference>
<evidence type="ECO:0000256" key="5">
    <source>
        <dbReference type="ARBA" id="ARBA00029722"/>
    </source>
</evidence>
<evidence type="ECO:0000313" key="10">
    <source>
        <dbReference type="EMBL" id="KGJ88606.1"/>
    </source>
</evidence>
<dbReference type="OrthoDB" id="9809583at2"/>
<proteinExistence type="inferred from homology"/>
<comment type="similarity">
    <text evidence="1">Belongs to the glycosyl hydrolase 16 family.</text>
</comment>
<keyword evidence="4" id="KW-0326">Glycosidase</keyword>
<dbReference type="SUPFAM" id="SSF49899">
    <property type="entry name" value="Concanavalin A-like lectins/glucanases"/>
    <property type="match status" value="1"/>
</dbReference>
<reference evidence="10 11" key="1">
    <citation type="submission" date="2014-08" db="EMBL/GenBank/DDBJ databases">
        <title>Genomic and Phenotypic Diversity of Colwellia psychrerythraea strains from Disparate Marine Basins.</title>
        <authorList>
            <person name="Techtmann S.M."/>
            <person name="Stelling S.C."/>
            <person name="Utturkar S.M."/>
            <person name="Alshibli N."/>
            <person name="Harris A."/>
            <person name="Brown S.D."/>
            <person name="Hazen T.C."/>
        </authorList>
    </citation>
    <scope>NUCLEOTIDE SEQUENCE [LARGE SCALE GENOMIC DNA]</scope>
    <source>
        <strain evidence="10 11">ND2E</strain>
    </source>
</reference>
<evidence type="ECO:0000256" key="6">
    <source>
        <dbReference type="ARBA" id="ARBA00029771"/>
    </source>
</evidence>
<dbReference type="InterPro" id="IPR000757">
    <property type="entry name" value="Beta-glucanase-like"/>
</dbReference>
<dbReference type="Pfam" id="PF01755">
    <property type="entry name" value="Glyco_transf_25"/>
    <property type="match status" value="1"/>
</dbReference>
<gene>
    <name evidence="10" type="ORF">ND2E_3904</name>
</gene>
<evidence type="ECO:0000259" key="9">
    <source>
        <dbReference type="PROSITE" id="PS51762"/>
    </source>
</evidence>
<organism evidence="10 11">
    <name type="scientific">Colwellia psychrerythraea</name>
    <name type="common">Vibrio psychroerythus</name>
    <dbReference type="NCBI Taxonomy" id="28229"/>
    <lineage>
        <taxon>Bacteria</taxon>
        <taxon>Pseudomonadati</taxon>
        <taxon>Pseudomonadota</taxon>
        <taxon>Gammaproteobacteria</taxon>
        <taxon>Alteromonadales</taxon>
        <taxon>Colwelliaceae</taxon>
        <taxon>Colwellia</taxon>
    </lineage>
</organism>
<dbReference type="PROSITE" id="PS51762">
    <property type="entry name" value="GH16_2"/>
    <property type="match status" value="1"/>
</dbReference>
<dbReference type="PATRIC" id="fig|28229.4.peg.3241"/>
<dbReference type="RefSeq" id="WP_052056795.1">
    <property type="nucleotide sequence ID" value="NZ_JQED01000045.1"/>
</dbReference>
<evidence type="ECO:0000256" key="8">
    <source>
        <dbReference type="PIRSR" id="PIRSR608264-1"/>
    </source>
</evidence>
<evidence type="ECO:0000256" key="1">
    <source>
        <dbReference type="ARBA" id="ARBA00006865"/>
    </source>
</evidence>
<feature type="active site" description="Proton donor" evidence="8">
    <location>
        <position position="585"/>
    </location>
</feature>
<evidence type="ECO:0000256" key="3">
    <source>
        <dbReference type="ARBA" id="ARBA00022801"/>
    </source>
</evidence>
<dbReference type="EMBL" id="JQED01000045">
    <property type="protein sequence ID" value="KGJ88606.1"/>
    <property type="molecule type" value="Genomic_DNA"/>
</dbReference>
<dbReference type="PROSITE" id="PS01034">
    <property type="entry name" value="GH16_1"/>
    <property type="match status" value="1"/>
</dbReference>
<dbReference type="GO" id="GO:0004553">
    <property type="term" value="F:hydrolase activity, hydrolyzing O-glycosyl compounds"/>
    <property type="evidence" value="ECO:0007669"/>
    <property type="project" value="InterPro"/>
</dbReference>
<dbReference type="Proteomes" id="UP000029843">
    <property type="component" value="Unassembled WGS sequence"/>
</dbReference>
<comment type="caution">
    <text evidence="10">The sequence shown here is derived from an EMBL/GenBank/DDBJ whole genome shotgun (WGS) entry which is preliminary data.</text>
</comment>